<dbReference type="CDD" id="cd19481">
    <property type="entry name" value="RecA-like_protease"/>
    <property type="match status" value="1"/>
</dbReference>
<evidence type="ECO:0000313" key="6">
    <source>
        <dbReference type="Proteomes" id="UP000199345"/>
    </source>
</evidence>
<dbReference type="Pfam" id="PF00004">
    <property type="entry name" value="AAA"/>
    <property type="match status" value="1"/>
</dbReference>
<feature type="domain" description="AAA+ ATPase" evidence="4">
    <location>
        <begin position="515"/>
        <end position="647"/>
    </location>
</feature>
<dbReference type="GO" id="GO:0005524">
    <property type="term" value="F:ATP binding"/>
    <property type="evidence" value="ECO:0007669"/>
    <property type="project" value="UniProtKB-KW"/>
</dbReference>
<evidence type="ECO:0000259" key="4">
    <source>
        <dbReference type="SMART" id="SM00382"/>
    </source>
</evidence>
<dbReference type="GO" id="GO:0016887">
    <property type="term" value="F:ATP hydrolysis activity"/>
    <property type="evidence" value="ECO:0007669"/>
    <property type="project" value="InterPro"/>
</dbReference>
<dbReference type="InterPro" id="IPR050221">
    <property type="entry name" value="26S_Proteasome_ATPase"/>
</dbReference>
<dbReference type="Gene3D" id="3.40.50.300">
    <property type="entry name" value="P-loop containing nucleotide triphosphate hydrolases"/>
    <property type="match status" value="1"/>
</dbReference>
<evidence type="ECO:0000256" key="3">
    <source>
        <dbReference type="ARBA" id="ARBA00022840"/>
    </source>
</evidence>
<name>A0A1I0F1B6_9PROT</name>
<dbReference type="InterPro" id="IPR054472">
    <property type="entry name" value="WHD"/>
</dbReference>
<sequence>MKTEQPEYQALLVPAYQDIFEHLRDELMRLDKMLEIRVYEFNIKKFSNGKRTYTSPNYISNEEVNWLMSEQPGVEKEGDETLNRLYADLQEIEDRIDSAVQQSLTSGVFLPLINLSKLFNMTWLEYQVILICLAPELRRRYDKIYAYLQDDITRKRPSLDLVLQVCCVSEADRWQARKLLNHDSSLIKFDLVQVIDDVYSPSGSSNLSLFIQINKRILDYVLDVNIVGDRIEPYVNIISVKNVKNAVQIHSRPLQDIRDILQKHADGSTDIEPTVIHLIGGHGYGKKTLILCALQQDVDALLFVDMSLLYKLDQNELRVCINSVIVESILFQIPIYFRNITNVNEDAKDKITIIFNKISQYSWVYFSDSCSDNTALTGNTFVNVRNIKLSLPTVNESKVLWDYYVTKTRTILHDASIIKTLAEKFILSPLAIKQIIYSLSSTKQVSNQELINKCKSHSSKGLVQLATMIPPGYAWVDIVLPNDTKSILKTICKQVTNKYKVFHDWGFDNKLRYGRGLSVLFCGSPGTGKTMAAQVIAAELKLDLYKIDLSNVISKYIGETEKNLDKVFTEAETSNAVLFFDECDALFGKRTEVSDAHDRYANLEVSFLLQKMEEYDGIVILATNLRGNMDDAFIRRIRFIVEFPFPDQESRKQIWCKSIPDLAPVSEDIDFDLLANRLKLSGGNIKNIVLNAAFHASDENSAIAMKHMLLSARDEFQKIGKSWNENSILN</sequence>
<dbReference type="PANTHER" id="PTHR23073">
    <property type="entry name" value="26S PROTEASOME REGULATORY SUBUNIT"/>
    <property type="match status" value="1"/>
</dbReference>
<proteinExistence type="inferred from homology"/>
<evidence type="ECO:0000313" key="5">
    <source>
        <dbReference type="EMBL" id="SET51569.1"/>
    </source>
</evidence>
<dbReference type="InterPro" id="IPR027417">
    <property type="entry name" value="P-loop_NTPase"/>
</dbReference>
<dbReference type="EMBL" id="FOIA01000032">
    <property type="protein sequence ID" value="SET51569.1"/>
    <property type="molecule type" value="Genomic_DNA"/>
</dbReference>
<dbReference type="Gene3D" id="1.10.8.60">
    <property type="match status" value="1"/>
</dbReference>
<dbReference type="RefSeq" id="WP_090660808.1">
    <property type="nucleotide sequence ID" value="NZ_FOIA01000032.1"/>
</dbReference>
<evidence type="ECO:0000256" key="2">
    <source>
        <dbReference type="ARBA" id="ARBA00022741"/>
    </source>
</evidence>
<dbReference type="InterPro" id="IPR003959">
    <property type="entry name" value="ATPase_AAA_core"/>
</dbReference>
<dbReference type="AlphaFoldDB" id="A0A1I0F1B6"/>
<keyword evidence="2" id="KW-0547">Nucleotide-binding</keyword>
<dbReference type="OrthoDB" id="9802352at2"/>
<keyword evidence="3" id="KW-0067">ATP-binding</keyword>
<protein>
    <submittedName>
        <fullName evidence="5">ATPase family associated with various cellular activities (AAA)</fullName>
    </submittedName>
</protein>
<dbReference type="InterPro" id="IPR003593">
    <property type="entry name" value="AAA+_ATPase"/>
</dbReference>
<comment type="similarity">
    <text evidence="1">Belongs to the AAA ATPase family.</text>
</comment>
<dbReference type="Proteomes" id="UP000199345">
    <property type="component" value="Unassembled WGS sequence"/>
</dbReference>
<evidence type="ECO:0000256" key="1">
    <source>
        <dbReference type="ARBA" id="ARBA00006914"/>
    </source>
</evidence>
<dbReference type="SUPFAM" id="SSF52540">
    <property type="entry name" value="P-loop containing nucleoside triphosphate hydrolases"/>
    <property type="match status" value="1"/>
</dbReference>
<reference evidence="6" key="1">
    <citation type="submission" date="2016-10" db="EMBL/GenBank/DDBJ databases">
        <authorList>
            <person name="Varghese N."/>
            <person name="Submissions S."/>
        </authorList>
    </citation>
    <scope>NUCLEOTIDE SEQUENCE [LARGE SCALE GENOMIC DNA]</scope>
    <source>
        <strain evidence="6">Nm71</strain>
    </source>
</reference>
<accession>A0A1I0F1B6</accession>
<keyword evidence="6" id="KW-1185">Reference proteome</keyword>
<gene>
    <name evidence="5" type="ORF">SAMN05216326_13212</name>
</gene>
<dbReference type="SMART" id="SM00382">
    <property type="entry name" value="AAA"/>
    <property type="match status" value="1"/>
</dbReference>
<dbReference type="Pfam" id="PF22977">
    <property type="entry name" value="WHD"/>
    <property type="match status" value="1"/>
</dbReference>
<organism evidence="5 6">
    <name type="scientific">Nitrosomonas marina</name>
    <dbReference type="NCBI Taxonomy" id="917"/>
    <lineage>
        <taxon>Bacteria</taxon>
        <taxon>Pseudomonadati</taxon>
        <taxon>Pseudomonadota</taxon>
        <taxon>Betaproteobacteria</taxon>
        <taxon>Nitrosomonadales</taxon>
        <taxon>Nitrosomonadaceae</taxon>
        <taxon>Nitrosomonas</taxon>
    </lineage>
</organism>